<evidence type="ECO:0000313" key="2">
    <source>
        <dbReference type="Proteomes" id="UP000013966"/>
    </source>
</evidence>
<dbReference type="PATRIC" id="fig|758793.3.peg.1275"/>
<accession>R4WGH8</accession>
<sequence>MQPPIQSFRARICGRMAAPDGRITMNEEVGMASSNEGNLRAFVQTAEQAGGFVWVITLVDFAAREVKRALVSEENFSTADAARDAGNDCLKGMSNDR</sequence>
<evidence type="ECO:0000313" key="1">
    <source>
        <dbReference type="EMBL" id="BAN23028.1"/>
    </source>
</evidence>
<dbReference type="KEGG" id="buo:BRPE64_ACDS12740"/>
<reference evidence="1 2" key="1">
    <citation type="journal article" date="2013" name="Genome Announc.">
        <title>Complete Genome Sequence of Burkholderia sp. Strain RPE64, Bacterial Symbiont of the Bean Bug Riptortus pedestris.</title>
        <authorList>
            <person name="Shibata T.F."/>
            <person name="Maeda T."/>
            <person name="Nikoh N."/>
            <person name="Yamaguchi K."/>
            <person name="Oshima K."/>
            <person name="Hattori M."/>
            <person name="Nishiyama T."/>
            <person name="Hasebe M."/>
            <person name="Fukatsu T."/>
            <person name="Kikuchi Y."/>
            <person name="Shigenobu S."/>
        </authorList>
    </citation>
    <scope>NUCLEOTIDE SEQUENCE [LARGE SCALE GENOMIC DNA]</scope>
</reference>
<dbReference type="HOGENOM" id="CLU_182819_0_0_4"/>
<gene>
    <name evidence="1" type="ORF">BRPE64_ACDS12740</name>
</gene>
<dbReference type="EMBL" id="AP013058">
    <property type="protein sequence ID" value="BAN23028.1"/>
    <property type="molecule type" value="Genomic_DNA"/>
</dbReference>
<dbReference type="Proteomes" id="UP000013966">
    <property type="component" value="Chromosome 1"/>
</dbReference>
<organism evidence="1 2">
    <name type="scientific">Caballeronia insecticola</name>
    <dbReference type="NCBI Taxonomy" id="758793"/>
    <lineage>
        <taxon>Bacteria</taxon>
        <taxon>Pseudomonadati</taxon>
        <taxon>Pseudomonadota</taxon>
        <taxon>Betaproteobacteria</taxon>
        <taxon>Burkholderiales</taxon>
        <taxon>Burkholderiaceae</taxon>
        <taxon>Caballeronia</taxon>
    </lineage>
</organism>
<keyword evidence="2" id="KW-1185">Reference proteome</keyword>
<dbReference type="STRING" id="758793.BRPE64_ACDS12740"/>
<proteinExistence type="predicted"/>
<dbReference type="AlphaFoldDB" id="R4WGH8"/>
<reference evidence="1 2" key="2">
    <citation type="journal article" date="2018" name="Int. J. Syst. Evol. Microbiol.">
        <title>Burkholderia insecticola sp. nov., a gut symbiotic bacterium of the bean bug Riptortus pedestris.</title>
        <authorList>
            <person name="Takeshita K."/>
            <person name="Tamaki H."/>
            <person name="Ohbayashi T."/>
            <person name="Meng X.-Y."/>
            <person name="Sone T."/>
            <person name="Mitani Y."/>
            <person name="Peeters C."/>
            <person name="Kikuchi Y."/>
            <person name="Vandamme P."/>
        </authorList>
    </citation>
    <scope>NUCLEOTIDE SEQUENCE [LARGE SCALE GENOMIC DNA]</scope>
    <source>
        <strain evidence="1">RPE64</strain>
    </source>
</reference>
<protein>
    <submittedName>
        <fullName evidence="1">Uncharacterized protein</fullName>
    </submittedName>
</protein>
<name>R4WGH8_9BURK</name>